<protein>
    <submittedName>
        <fullName evidence="4">AAA family ATPase</fullName>
    </submittedName>
</protein>
<keyword evidence="2" id="KW-0067">ATP-binding</keyword>
<dbReference type="PROSITE" id="PS50043">
    <property type="entry name" value="HTH_LUXR_2"/>
    <property type="match status" value="1"/>
</dbReference>
<dbReference type="EMBL" id="JAAGWF010000029">
    <property type="protein sequence ID" value="NEK60467.1"/>
    <property type="molecule type" value="Genomic_DNA"/>
</dbReference>
<organism evidence="4 5">
    <name type="scientific">Geodermatophilus sabuli</name>
    <dbReference type="NCBI Taxonomy" id="1564158"/>
    <lineage>
        <taxon>Bacteria</taxon>
        <taxon>Bacillati</taxon>
        <taxon>Actinomycetota</taxon>
        <taxon>Actinomycetes</taxon>
        <taxon>Geodermatophilales</taxon>
        <taxon>Geodermatophilaceae</taxon>
        <taxon>Geodermatophilus</taxon>
    </lineage>
</organism>
<keyword evidence="5" id="KW-1185">Reference proteome</keyword>
<dbReference type="PRINTS" id="PR00038">
    <property type="entry name" value="HTHLUXR"/>
</dbReference>
<evidence type="ECO:0000259" key="3">
    <source>
        <dbReference type="PROSITE" id="PS50043"/>
    </source>
</evidence>
<dbReference type="SMART" id="SM00421">
    <property type="entry name" value="HTH_LUXR"/>
    <property type="match status" value="1"/>
</dbReference>
<evidence type="ECO:0000313" key="5">
    <source>
        <dbReference type="Proteomes" id="UP000470246"/>
    </source>
</evidence>
<dbReference type="GO" id="GO:0006355">
    <property type="term" value="P:regulation of DNA-templated transcription"/>
    <property type="evidence" value="ECO:0007669"/>
    <property type="project" value="InterPro"/>
</dbReference>
<sequence length="853" mass="89608">MRLLERERPLDVLLHRAARAVEGSGSVVLVAGEAGIGKTVLLRDFVERVREEAPPLWGMCDPLSTPRPLGPLRDVADQLGGPVPGLLGGAATQHEVFAAVLDALRTRPRVFVVEDLHWADEATLDLVRFLARRLASLPLVLVLSYRDTLGPGSPLSPVLGDLVSSPDAHRLQLAPLSRSAVARLLDGHGLDPADVHRRTAGNPYFVSQILAQPDSPLPESVRDAVLARAAGLAASARHCLELLSCTPEPVSGALLGALGVSPTTVGVLAGTGLVDRRGRGVAFRHEIARSAVLEATGPAGEPALHAAMIDALEAVGGDPSVLAHHAVAAGDVPRIVRYASAAAADASRSGAHREAVASYETALRHAGDDPGTRAALLEPLSTELYLTDRLRDAIAAREQAVELRRAAGETVAVGMGHSALSGFGWYAADRAYAERHDRAALDILATGDDRRALGFALAHHAFLAAQRGDTSEAQRSGDRAARIADELDGDVVLRSTASMGVAIARLGAGDVAARADLLAATDVGLRHRDDDLATTPTSNLCHLDVEQGRFADAEESVALALRISDERDTPICTGWQLGVRARLRFLQGRWPEAEEDARAVLQSGDLPLSHLWPHLVLGLLSARREAAPVNPHLDELWRLAHRLDTPGLVAPAAAALAEQAWIARRPDPRLDEPLVSGLLAGSFSGRAAALGPLLRWTRRLADAGVQQVGPPARPPAPAPAPALEDQPYEQALAAWDAGATDDLLAGLAVLDGLGARAVAALFRARLRDAGVSGVPRGRLPATRANPAGLTARQLDVLALLSDGLSNADIAARLVISRKTADHHVSAILAKLDVHSRGEAAAVARRLGVPAQPA</sequence>
<dbReference type="InterPro" id="IPR041664">
    <property type="entry name" value="AAA_16"/>
</dbReference>
<dbReference type="PANTHER" id="PTHR16305:SF35">
    <property type="entry name" value="TRANSCRIPTIONAL ACTIVATOR DOMAIN"/>
    <property type="match status" value="1"/>
</dbReference>
<dbReference type="CDD" id="cd06170">
    <property type="entry name" value="LuxR_C_like"/>
    <property type="match status" value="1"/>
</dbReference>
<dbReference type="GO" id="GO:0005524">
    <property type="term" value="F:ATP binding"/>
    <property type="evidence" value="ECO:0007669"/>
    <property type="project" value="UniProtKB-KW"/>
</dbReference>
<keyword evidence="1" id="KW-0547">Nucleotide-binding</keyword>
<dbReference type="GO" id="GO:0003677">
    <property type="term" value="F:DNA binding"/>
    <property type="evidence" value="ECO:0007669"/>
    <property type="project" value="InterPro"/>
</dbReference>
<dbReference type="GO" id="GO:0004016">
    <property type="term" value="F:adenylate cyclase activity"/>
    <property type="evidence" value="ECO:0007669"/>
    <property type="project" value="TreeGrafter"/>
</dbReference>
<dbReference type="Pfam" id="PF13191">
    <property type="entry name" value="AAA_16"/>
    <property type="match status" value="1"/>
</dbReference>
<proteinExistence type="predicted"/>
<accession>A0A7K3W995</accession>
<dbReference type="Gene3D" id="1.25.40.10">
    <property type="entry name" value="Tetratricopeptide repeat domain"/>
    <property type="match status" value="1"/>
</dbReference>
<dbReference type="AlphaFoldDB" id="A0A7K3W995"/>
<dbReference type="SUPFAM" id="SSF46894">
    <property type="entry name" value="C-terminal effector domain of the bipartite response regulators"/>
    <property type="match status" value="1"/>
</dbReference>
<dbReference type="Gene3D" id="1.10.10.10">
    <property type="entry name" value="Winged helix-like DNA-binding domain superfamily/Winged helix DNA-binding domain"/>
    <property type="match status" value="1"/>
</dbReference>
<dbReference type="InterPro" id="IPR011990">
    <property type="entry name" value="TPR-like_helical_dom_sf"/>
</dbReference>
<gene>
    <name evidence="4" type="ORF">GCU56_21650</name>
</gene>
<reference evidence="4 5" key="1">
    <citation type="submission" date="2020-02" db="EMBL/GenBank/DDBJ databases">
        <title>Geodermatophilus sabuli CPCC 205279 I12A-02694.</title>
        <authorList>
            <person name="Jiang Z."/>
        </authorList>
    </citation>
    <scope>NUCLEOTIDE SEQUENCE [LARGE SCALE GENOMIC DNA]</scope>
    <source>
        <strain evidence="4 5">I12A-02694</strain>
    </source>
</reference>
<evidence type="ECO:0000256" key="1">
    <source>
        <dbReference type="ARBA" id="ARBA00022741"/>
    </source>
</evidence>
<evidence type="ECO:0000313" key="4">
    <source>
        <dbReference type="EMBL" id="NEK60467.1"/>
    </source>
</evidence>
<dbReference type="Gene3D" id="3.40.50.300">
    <property type="entry name" value="P-loop containing nucleotide triphosphate hydrolases"/>
    <property type="match status" value="1"/>
</dbReference>
<dbReference type="InterPro" id="IPR027417">
    <property type="entry name" value="P-loop_NTPase"/>
</dbReference>
<dbReference type="SUPFAM" id="SSF52540">
    <property type="entry name" value="P-loop containing nucleoside triphosphate hydrolases"/>
    <property type="match status" value="1"/>
</dbReference>
<feature type="domain" description="HTH luxR-type" evidence="3">
    <location>
        <begin position="782"/>
        <end position="847"/>
    </location>
</feature>
<dbReference type="SUPFAM" id="SSF48452">
    <property type="entry name" value="TPR-like"/>
    <property type="match status" value="1"/>
</dbReference>
<dbReference type="InterPro" id="IPR000792">
    <property type="entry name" value="Tscrpt_reg_LuxR_C"/>
</dbReference>
<name>A0A7K3W995_9ACTN</name>
<dbReference type="GO" id="GO:0005737">
    <property type="term" value="C:cytoplasm"/>
    <property type="evidence" value="ECO:0007669"/>
    <property type="project" value="TreeGrafter"/>
</dbReference>
<dbReference type="InterPro" id="IPR016032">
    <property type="entry name" value="Sig_transdc_resp-reg_C-effctor"/>
</dbReference>
<dbReference type="Pfam" id="PF00196">
    <property type="entry name" value="GerE"/>
    <property type="match status" value="1"/>
</dbReference>
<evidence type="ECO:0000256" key="2">
    <source>
        <dbReference type="ARBA" id="ARBA00022840"/>
    </source>
</evidence>
<dbReference type="RefSeq" id="WP_163484188.1">
    <property type="nucleotide sequence ID" value="NZ_JAAGWF010000029.1"/>
</dbReference>
<comment type="caution">
    <text evidence="4">The sequence shown here is derived from an EMBL/GenBank/DDBJ whole genome shotgun (WGS) entry which is preliminary data.</text>
</comment>
<dbReference type="InterPro" id="IPR036388">
    <property type="entry name" value="WH-like_DNA-bd_sf"/>
</dbReference>
<dbReference type="Proteomes" id="UP000470246">
    <property type="component" value="Unassembled WGS sequence"/>
</dbReference>
<dbReference type="PANTHER" id="PTHR16305">
    <property type="entry name" value="TESTICULAR SOLUBLE ADENYLYL CYCLASE"/>
    <property type="match status" value="1"/>
</dbReference>